<protein>
    <submittedName>
        <fullName evidence="3">Protein XRP2</fullName>
    </submittedName>
</protein>
<keyword evidence="4" id="KW-1185">Reference proteome</keyword>
<dbReference type="Proteomes" id="UP000031036">
    <property type="component" value="Unassembled WGS sequence"/>
</dbReference>
<accession>A0A0B2VJP6</accession>
<sequence>MKLVCFQEHIVNRRQLCTCVFIRDCASCTIFTISQQFRSRDCIDIDVFIFCATRPIIESSRLMRFRPLSLYYDKLEEHMLKATISPFTNNWNAIHDFTPEDMSNFEICPMSYDTIENMELVSNLEKVKFCSEMSFFPQCVPLEDLQQKVSLLLCKQLSSESLENFYRRALSIQRELLTIGAKIVTTRDVSIRKGEMFAIFESKHASKYSGRIVSMEIACEPAVLKKFCEAEGDLVELIGEEDFARYRTSLHRLADIQMDV</sequence>
<organism evidence="3 4">
    <name type="scientific">Toxocara canis</name>
    <name type="common">Canine roundworm</name>
    <dbReference type="NCBI Taxonomy" id="6265"/>
    <lineage>
        <taxon>Eukaryota</taxon>
        <taxon>Metazoa</taxon>
        <taxon>Ecdysozoa</taxon>
        <taxon>Nematoda</taxon>
        <taxon>Chromadorea</taxon>
        <taxon>Rhabditida</taxon>
        <taxon>Spirurina</taxon>
        <taxon>Ascaridomorpha</taxon>
        <taxon>Ascaridoidea</taxon>
        <taxon>Toxocaridae</taxon>
        <taxon>Toxocara</taxon>
    </lineage>
</organism>
<dbReference type="OrthoDB" id="194775at2759"/>
<dbReference type="InterPro" id="IPR039093">
    <property type="entry name" value="XRP2"/>
</dbReference>
<dbReference type="OMA" id="ICITEYN"/>
<reference evidence="3 4" key="1">
    <citation type="submission" date="2014-11" db="EMBL/GenBank/DDBJ databases">
        <title>Genetic blueprint of the zoonotic pathogen Toxocara canis.</title>
        <authorList>
            <person name="Zhu X.-Q."/>
            <person name="Korhonen P.K."/>
            <person name="Cai H."/>
            <person name="Young N.D."/>
            <person name="Nejsum P."/>
            <person name="von Samson-Himmelstjerna G."/>
            <person name="Boag P.R."/>
            <person name="Tan P."/>
            <person name="Li Q."/>
            <person name="Min J."/>
            <person name="Yang Y."/>
            <person name="Wang X."/>
            <person name="Fang X."/>
            <person name="Hall R.S."/>
            <person name="Hofmann A."/>
            <person name="Sternberg P.W."/>
            <person name="Jex A.R."/>
            <person name="Gasser R.B."/>
        </authorList>
    </citation>
    <scope>NUCLEOTIDE SEQUENCE [LARGE SCALE GENOMIC DNA]</scope>
    <source>
        <strain evidence="3">PN_DK_2014</strain>
    </source>
</reference>
<dbReference type="EMBL" id="JPKZ01001479">
    <property type="protein sequence ID" value="KHN81624.1"/>
    <property type="molecule type" value="Genomic_DNA"/>
</dbReference>
<dbReference type="GO" id="GO:0005929">
    <property type="term" value="C:cilium"/>
    <property type="evidence" value="ECO:0007669"/>
    <property type="project" value="TreeGrafter"/>
</dbReference>
<dbReference type="Pfam" id="PF07986">
    <property type="entry name" value="TBCC"/>
    <property type="match status" value="1"/>
</dbReference>
<dbReference type="GO" id="GO:0006892">
    <property type="term" value="P:post-Golgi vesicle-mediated transport"/>
    <property type="evidence" value="ECO:0007669"/>
    <property type="project" value="TreeGrafter"/>
</dbReference>
<comment type="caution">
    <text evidence="3">The sequence shown here is derived from an EMBL/GenBank/DDBJ whole genome shotgun (WGS) entry which is preliminary data.</text>
</comment>
<evidence type="ECO:0000256" key="1">
    <source>
        <dbReference type="ARBA" id="ARBA00008848"/>
    </source>
</evidence>
<proteinExistence type="inferred from homology"/>
<dbReference type="InterPro" id="IPR017901">
    <property type="entry name" value="C-CAP_CF_C-like"/>
</dbReference>
<dbReference type="GO" id="GO:1990075">
    <property type="term" value="C:periciliary membrane compartment"/>
    <property type="evidence" value="ECO:0007669"/>
    <property type="project" value="TreeGrafter"/>
</dbReference>
<dbReference type="PANTHER" id="PTHR15440:SF0">
    <property type="entry name" value="PROTEIN XRP2"/>
    <property type="match status" value="1"/>
</dbReference>
<dbReference type="Gene3D" id="2.160.20.70">
    <property type="match status" value="1"/>
</dbReference>
<feature type="domain" description="C-CAP/cofactor C-like" evidence="2">
    <location>
        <begin position="1"/>
        <end position="99"/>
    </location>
</feature>
<name>A0A0B2VJP6_TOXCA</name>
<comment type="similarity">
    <text evidence="1">Belongs to the TBCC family.</text>
</comment>
<dbReference type="AlphaFoldDB" id="A0A0B2VJP6"/>
<evidence type="ECO:0000313" key="4">
    <source>
        <dbReference type="Proteomes" id="UP000031036"/>
    </source>
</evidence>
<gene>
    <name evidence="3" type="primary">RP2</name>
    <name evidence="3" type="ORF">Tcan_03471</name>
</gene>
<evidence type="ECO:0000313" key="3">
    <source>
        <dbReference type="EMBL" id="KHN81624.1"/>
    </source>
</evidence>
<dbReference type="InterPro" id="IPR012945">
    <property type="entry name" value="Tubulin-bd_cofactor_C_dom"/>
</dbReference>
<dbReference type="PROSITE" id="PS51329">
    <property type="entry name" value="C_CAP_COFACTOR_C"/>
    <property type="match status" value="1"/>
</dbReference>
<dbReference type="GO" id="GO:0005096">
    <property type="term" value="F:GTPase activator activity"/>
    <property type="evidence" value="ECO:0007669"/>
    <property type="project" value="InterPro"/>
</dbReference>
<evidence type="ECO:0000259" key="2">
    <source>
        <dbReference type="PROSITE" id="PS51329"/>
    </source>
</evidence>
<dbReference type="InterPro" id="IPR016098">
    <property type="entry name" value="CAP/MinC_C"/>
</dbReference>
<dbReference type="STRING" id="6265.A0A0B2VJP6"/>
<dbReference type="PANTHER" id="PTHR15440">
    <property type="entry name" value="XRP2 PROTEIN"/>
    <property type="match status" value="1"/>
</dbReference>